<sequence length="793" mass="89276">MNGGEQLDGINRTRALEALAPFLENPRQTVIRNEGFVVAAAAMLFLQLVLAPWRRRSGHWFVQGTLWVAYNISFPLITYTFGQMVTSPVKNGLYPIWGLILFWAAGCANAFRVYSIEDNKHWKRYFFELYQYFAYLAVIFRLLRPGRDNYYLGWGAAKSIQPIVLPLLLLATMVFFTNLHRIAAGMMVTNSIPSKLVADYMRAQVDARAAKEYFDPITMNGYRYLVRPSFGRCDRGNNIILEDDAVTINKVWEMTYDDRLFRTSGGGSPLKDVCLSFALSHLLLRHYFELDCAEVGLRETFRFALEGLLPDTDQVNHYSRAFHIVEVELGFLYDLFFTKYATLFKTEVLFPIVMLVKLICTSIGGALLLVYCPTLRTLDPIIEVSTRRVDVTVTVVILGALLLFEALQAILYLTSDWAIVSLACSYATQDKWRLMPSTIRMFRRCKFDKFLGRIKFSGYWQNKIGQSSVIDGSLSVDRTYTTHSILNRSSAYSSTAKAIVLSSLAMFGLSISMLRSKKKFIPIPGLVKNEIVSCLRTYSNGGPLTNGKAALDGNGILGEFSYTVENHSQTRVMLIWHIATEYCNISSSDGAEVQQSGARQVATTLSKYCAYLMVFLPELLPGNSTDTLFVVHDVLSKVQSALHGHMPTSQTFLKIIQDSESSSSNDGRNQDHTVTTTIDIPTSRNEDNIIHDSGSSNNDQITNNNAPLILEDSIFIEGLKLGMELEKKDAALRWKLLAEFWAETIIYIAPSDKAAVHMERLAQGGEFLTHIWALLKHAGITTRDYTQTPEELL</sequence>
<evidence type="ECO:0000313" key="1">
    <source>
        <dbReference type="EnsemblPlants" id="AVESA.00010b.r2.1AG0051150.1.CDS.1"/>
    </source>
</evidence>
<proteinExistence type="predicted"/>
<evidence type="ECO:0000313" key="2">
    <source>
        <dbReference type="Proteomes" id="UP001732700"/>
    </source>
</evidence>
<dbReference type="EnsemblPlants" id="AVESA.00010b.r2.1AG0051150.1">
    <property type="protein sequence ID" value="AVESA.00010b.r2.1AG0051150.1.CDS.1"/>
    <property type="gene ID" value="AVESA.00010b.r2.1AG0051150"/>
</dbReference>
<organism evidence="1 2">
    <name type="scientific">Avena sativa</name>
    <name type="common">Oat</name>
    <dbReference type="NCBI Taxonomy" id="4498"/>
    <lineage>
        <taxon>Eukaryota</taxon>
        <taxon>Viridiplantae</taxon>
        <taxon>Streptophyta</taxon>
        <taxon>Embryophyta</taxon>
        <taxon>Tracheophyta</taxon>
        <taxon>Spermatophyta</taxon>
        <taxon>Magnoliopsida</taxon>
        <taxon>Liliopsida</taxon>
        <taxon>Poales</taxon>
        <taxon>Poaceae</taxon>
        <taxon>BOP clade</taxon>
        <taxon>Pooideae</taxon>
        <taxon>Poodae</taxon>
        <taxon>Poeae</taxon>
        <taxon>Poeae Chloroplast Group 1 (Aveneae type)</taxon>
        <taxon>Aveninae</taxon>
        <taxon>Avena</taxon>
    </lineage>
</organism>
<name>A0ACD5TGM9_AVESA</name>
<protein>
    <submittedName>
        <fullName evidence="1">Uncharacterized protein</fullName>
    </submittedName>
</protein>
<reference evidence="1" key="1">
    <citation type="submission" date="2021-05" db="EMBL/GenBank/DDBJ databases">
        <authorList>
            <person name="Scholz U."/>
            <person name="Mascher M."/>
            <person name="Fiebig A."/>
        </authorList>
    </citation>
    <scope>NUCLEOTIDE SEQUENCE [LARGE SCALE GENOMIC DNA]</scope>
</reference>
<reference evidence="1" key="2">
    <citation type="submission" date="2025-09" db="UniProtKB">
        <authorList>
            <consortium name="EnsemblPlants"/>
        </authorList>
    </citation>
    <scope>IDENTIFICATION</scope>
</reference>
<keyword evidence="2" id="KW-1185">Reference proteome</keyword>
<accession>A0ACD5TGM9</accession>
<dbReference type="Proteomes" id="UP001732700">
    <property type="component" value="Chromosome 1A"/>
</dbReference>